<feature type="region of interest" description="Disordered" evidence="1">
    <location>
        <begin position="1"/>
        <end position="88"/>
    </location>
</feature>
<evidence type="ECO:0000256" key="1">
    <source>
        <dbReference type="SAM" id="MobiDB-lite"/>
    </source>
</evidence>
<gene>
    <name evidence="4" type="ORF">FHU39_003426</name>
</gene>
<evidence type="ECO:0000313" key="5">
    <source>
        <dbReference type="Proteomes" id="UP000559182"/>
    </source>
</evidence>
<accession>A0A839N6M5</accession>
<dbReference type="Proteomes" id="UP000559182">
    <property type="component" value="Unassembled WGS sequence"/>
</dbReference>
<comment type="caution">
    <text evidence="4">The sequence shown here is derived from an EMBL/GenBank/DDBJ whole genome shotgun (WGS) entry which is preliminary data.</text>
</comment>
<dbReference type="InterPro" id="IPR025241">
    <property type="entry name" value="DUF4190"/>
</dbReference>
<dbReference type="RefSeq" id="WP_183321713.1">
    <property type="nucleotide sequence ID" value="NZ_JACHVQ010000002.1"/>
</dbReference>
<dbReference type="AlphaFoldDB" id="A0A839N6M5"/>
<keyword evidence="2" id="KW-0812">Transmembrane</keyword>
<dbReference type="EMBL" id="JACHVQ010000002">
    <property type="protein sequence ID" value="MBB2893408.1"/>
    <property type="molecule type" value="Genomic_DNA"/>
</dbReference>
<sequence length="186" mass="19195">MSDPYGGASGDRNIHYEETRAQPAVDPYATPSGQQGDPYPQASAPVYGQQGYPGTDHGQQEYASPPQYGQQPSAQAPYDPKYGPPAYNPYSNYQPQPSNGMAIASFVTSLAGTFVLCGVSGIVGIILGIVALNRSKELQDAGRGMAIAGIVIGAAQLVLAIGFAILMFVLIAHGDSSGSGTVGNTV</sequence>
<feature type="transmembrane region" description="Helical" evidence="2">
    <location>
        <begin position="144"/>
        <end position="171"/>
    </location>
</feature>
<proteinExistence type="predicted"/>
<evidence type="ECO:0000313" key="4">
    <source>
        <dbReference type="EMBL" id="MBB2893408.1"/>
    </source>
</evidence>
<reference evidence="4 5" key="1">
    <citation type="submission" date="2020-08" db="EMBL/GenBank/DDBJ databases">
        <title>Sequencing the genomes of 1000 actinobacteria strains.</title>
        <authorList>
            <person name="Klenk H.-P."/>
        </authorList>
    </citation>
    <scope>NUCLEOTIDE SEQUENCE [LARGE SCALE GENOMIC DNA]</scope>
    <source>
        <strain evidence="4 5">DSM 105369</strain>
    </source>
</reference>
<dbReference type="Pfam" id="PF13828">
    <property type="entry name" value="DUF4190"/>
    <property type="match status" value="1"/>
</dbReference>
<feature type="transmembrane region" description="Helical" evidence="2">
    <location>
        <begin position="102"/>
        <end position="132"/>
    </location>
</feature>
<feature type="domain" description="DUF4190" evidence="3">
    <location>
        <begin position="101"/>
        <end position="161"/>
    </location>
</feature>
<evidence type="ECO:0000256" key="2">
    <source>
        <dbReference type="SAM" id="Phobius"/>
    </source>
</evidence>
<name>A0A839N6M5_9MICO</name>
<evidence type="ECO:0000259" key="3">
    <source>
        <dbReference type="Pfam" id="PF13828"/>
    </source>
</evidence>
<keyword evidence="2" id="KW-1133">Transmembrane helix</keyword>
<keyword evidence="5" id="KW-1185">Reference proteome</keyword>
<protein>
    <recommendedName>
        <fullName evidence="3">DUF4190 domain-containing protein</fullName>
    </recommendedName>
</protein>
<organism evidence="4 5">
    <name type="scientific">Flexivirga oryzae</name>
    <dbReference type="NCBI Taxonomy" id="1794944"/>
    <lineage>
        <taxon>Bacteria</taxon>
        <taxon>Bacillati</taxon>
        <taxon>Actinomycetota</taxon>
        <taxon>Actinomycetes</taxon>
        <taxon>Micrococcales</taxon>
        <taxon>Dermacoccaceae</taxon>
        <taxon>Flexivirga</taxon>
    </lineage>
</organism>
<keyword evidence="2" id="KW-0472">Membrane</keyword>